<dbReference type="Pfam" id="PF03731">
    <property type="entry name" value="Ku_N"/>
    <property type="match status" value="1"/>
</dbReference>
<keyword evidence="12" id="KW-0779">Telomere</keyword>
<dbReference type="EC" id="3.6.4.12" evidence="4 19"/>
<dbReference type="InterPro" id="IPR016194">
    <property type="entry name" value="SPOC-like_C_dom_sf"/>
</dbReference>
<dbReference type="GO" id="GO:0003684">
    <property type="term" value="F:damaged DNA binding"/>
    <property type="evidence" value="ECO:0007669"/>
    <property type="project" value="InterPro"/>
</dbReference>
<proteinExistence type="inferred from homology"/>
<dbReference type="Gene3D" id="3.40.50.410">
    <property type="entry name" value="von Willebrand factor, type A domain"/>
    <property type="match status" value="1"/>
</dbReference>
<dbReference type="Pfam" id="PF02735">
    <property type="entry name" value="Ku"/>
    <property type="match status" value="1"/>
</dbReference>
<comment type="caution">
    <text evidence="21">The sequence shown here is derived from an EMBL/GenBank/DDBJ whole genome shotgun (WGS) entry which is preliminary data.</text>
</comment>
<dbReference type="Pfam" id="PF08785">
    <property type="entry name" value="Ku_PK_bind"/>
    <property type="match status" value="1"/>
</dbReference>
<dbReference type="GO" id="GO:0000723">
    <property type="term" value="P:telomere maintenance"/>
    <property type="evidence" value="ECO:0007669"/>
    <property type="project" value="InterPro"/>
</dbReference>
<evidence type="ECO:0000259" key="20">
    <source>
        <dbReference type="PROSITE" id="PS50234"/>
    </source>
</evidence>
<evidence type="ECO:0000256" key="3">
    <source>
        <dbReference type="ARBA" id="ARBA00007726"/>
    </source>
</evidence>
<keyword evidence="7 19" id="KW-0547">Nucleotide-binding</keyword>
<dbReference type="Gene3D" id="1.25.40.240">
    <property type="entry name" value="Ku, C-terminal domain"/>
    <property type="match status" value="1"/>
</dbReference>
<dbReference type="Proteomes" id="UP001187682">
    <property type="component" value="Unassembled WGS sequence"/>
</dbReference>
<evidence type="ECO:0000256" key="16">
    <source>
        <dbReference type="ARBA" id="ARBA00023242"/>
    </source>
</evidence>
<dbReference type="PROSITE" id="PS50234">
    <property type="entry name" value="VWFA"/>
    <property type="match status" value="1"/>
</dbReference>
<evidence type="ECO:0000256" key="9">
    <source>
        <dbReference type="ARBA" id="ARBA00022801"/>
    </source>
</evidence>
<dbReference type="InterPro" id="IPR024193">
    <property type="entry name" value="Ku80"/>
</dbReference>
<reference evidence="21" key="1">
    <citation type="submission" date="2018-03" db="EMBL/GenBank/DDBJ databases">
        <authorList>
            <person name="Guldener U."/>
        </authorList>
    </citation>
    <scope>NUCLEOTIDE SEQUENCE</scope>
</reference>
<evidence type="ECO:0000256" key="5">
    <source>
        <dbReference type="ARBA" id="ARBA00021792"/>
    </source>
</evidence>
<gene>
    <name evidence="21" type="ORF">DNG_03271</name>
</gene>
<comment type="catalytic activity">
    <reaction evidence="18 19">
        <text>ATP + H2O = ADP + phosphate + H(+)</text>
        <dbReference type="Rhea" id="RHEA:13065"/>
        <dbReference type="ChEBI" id="CHEBI:15377"/>
        <dbReference type="ChEBI" id="CHEBI:15378"/>
        <dbReference type="ChEBI" id="CHEBI:30616"/>
        <dbReference type="ChEBI" id="CHEBI:43474"/>
        <dbReference type="ChEBI" id="CHEBI:456216"/>
        <dbReference type="EC" id="3.6.4.12"/>
    </reaction>
</comment>
<keyword evidence="9 19" id="KW-0378">Hydrolase</keyword>
<evidence type="ECO:0000256" key="15">
    <source>
        <dbReference type="ARBA" id="ARBA00023204"/>
    </source>
</evidence>
<dbReference type="InterPro" id="IPR005161">
    <property type="entry name" value="Ku_N"/>
</dbReference>
<feature type="domain" description="VWFA" evidence="20">
    <location>
        <begin position="6"/>
        <end position="214"/>
    </location>
</feature>
<comment type="subcellular location">
    <subcellularLocation>
        <location evidence="2">Chromosome</location>
        <location evidence="2">Telomere</location>
    </subcellularLocation>
    <subcellularLocation>
        <location evidence="1 19">Nucleus</location>
    </subcellularLocation>
</comment>
<evidence type="ECO:0000256" key="2">
    <source>
        <dbReference type="ARBA" id="ARBA00004574"/>
    </source>
</evidence>
<dbReference type="PANTHER" id="PTHR12604:SF4">
    <property type="entry name" value="X-RAY REPAIR CROSS-COMPLEMENTING PROTEIN 5"/>
    <property type="match status" value="1"/>
</dbReference>
<keyword evidence="11 19" id="KW-0067">ATP-binding</keyword>
<dbReference type="GO" id="GO:0043564">
    <property type="term" value="C:Ku70:Ku80 complex"/>
    <property type="evidence" value="ECO:0007669"/>
    <property type="project" value="InterPro"/>
</dbReference>
<dbReference type="InterPro" id="IPR036494">
    <property type="entry name" value="Ku_C_sf"/>
</dbReference>
<dbReference type="GO" id="GO:0006310">
    <property type="term" value="P:DNA recombination"/>
    <property type="evidence" value="ECO:0007669"/>
    <property type="project" value="UniProtKB-KW"/>
</dbReference>
<dbReference type="FunFam" id="3.40.50.410:FF:000073">
    <property type="entry name" value="ATP-dependent DNA helicase II subunit 2"/>
    <property type="match status" value="1"/>
</dbReference>
<keyword evidence="22" id="KW-1185">Reference proteome</keyword>
<evidence type="ECO:0000256" key="4">
    <source>
        <dbReference type="ARBA" id="ARBA00012551"/>
    </source>
</evidence>
<dbReference type="CDD" id="cd00873">
    <property type="entry name" value="KU80"/>
    <property type="match status" value="1"/>
</dbReference>
<comment type="function">
    <text evidence="17">Single-stranded DNA-dependent ATP-dependent helicase. Involved in non-homologous end joining (NHEJ) DNA double strand break repair. DNA-binding is sequence-independent but has a high affinity to nicks in double-stranded DNA and to the ends of duplex DNA. Binds to naturally occurring chromosomal ends, and therefore provides chromosomal end protection. Required also for telomere recombination to repair telomeric ends in the absence of telomerase. KU70, of the KU70/KU80 heterodimer, binds to the stem loop of TLC1, the RNA component of telomerase. Involved in telomere maintenance. Interacts with telomeric repeats and subtelomeric sequences thereby controlling telomere length and protecting against subtelomeric rearrangement. Maintains telomeric chromatin, which is involved in silencing the expression of genes located at the telomere. Required for mating-type switching.</text>
</comment>
<keyword evidence="10 19" id="KW-0347">Helicase</keyword>
<keyword evidence="13 19" id="KW-0238">DNA-binding</keyword>
<keyword evidence="8 19" id="KW-0227">DNA damage</keyword>
<name>A0AAE8STH5_9PEZI</name>
<keyword evidence="14 19" id="KW-0233">DNA recombination</keyword>
<dbReference type="InterPro" id="IPR014893">
    <property type="entry name" value="Ku_PK_bind"/>
</dbReference>
<dbReference type="FunFam" id="1.10.1600.10:FF:000002">
    <property type="entry name" value="X-ray repair cross-complementing protein 5"/>
    <property type="match status" value="1"/>
</dbReference>
<dbReference type="PANTHER" id="PTHR12604">
    <property type="entry name" value="KU AUTOANTIGEN DNA HELICASE"/>
    <property type="match status" value="1"/>
</dbReference>
<dbReference type="Gene3D" id="2.40.290.10">
    <property type="match status" value="1"/>
</dbReference>
<dbReference type="InterPro" id="IPR002035">
    <property type="entry name" value="VWF_A"/>
</dbReference>
<evidence type="ECO:0000313" key="22">
    <source>
        <dbReference type="Proteomes" id="UP001187682"/>
    </source>
</evidence>
<dbReference type="SMART" id="SM00559">
    <property type="entry name" value="Ku78"/>
    <property type="match status" value="1"/>
</dbReference>
<dbReference type="GO" id="GO:0006303">
    <property type="term" value="P:double-strand break repair via nonhomologous end joining"/>
    <property type="evidence" value="ECO:0007669"/>
    <property type="project" value="InterPro"/>
</dbReference>
<keyword evidence="15 19" id="KW-0234">DNA repair</keyword>
<dbReference type="GO" id="GO:0003678">
    <property type="term" value="F:DNA helicase activity"/>
    <property type="evidence" value="ECO:0007669"/>
    <property type="project" value="UniProtKB-EC"/>
</dbReference>
<evidence type="ECO:0000256" key="7">
    <source>
        <dbReference type="ARBA" id="ARBA00022741"/>
    </source>
</evidence>
<evidence type="ECO:0000256" key="14">
    <source>
        <dbReference type="ARBA" id="ARBA00023172"/>
    </source>
</evidence>
<evidence type="ECO:0000256" key="18">
    <source>
        <dbReference type="ARBA" id="ARBA00047995"/>
    </source>
</evidence>
<dbReference type="Gene3D" id="1.10.1600.10">
    <property type="match status" value="1"/>
</dbReference>
<dbReference type="InterPro" id="IPR006164">
    <property type="entry name" value="DNA_bd_Ku70/Ku80"/>
</dbReference>
<evidence type="ECO:0000256" key="1">
    <source>
        <dbReference type="ARBA" id="ARBA00004123"/>
    </source>
</evidence>
<evidence type="ECO:0000313" key="21">
    <source>
        <dbReference type="EMBL" id="SPO00523.1"/>
    </source>
</evidence>
<evidence type="ECO:0000256" key="17">
    <source>
        <dbReference type="ARBA" id="ARBA00024890"/>
    </source>
</evidence>
<accession>A0AAE8STH5</accession>
<dbReference type="GO" id="GO:0042162">
    <property type="term" value="F:telomeric DNA binding"/>
    <property type="evidence" value="ECO:0007669"/>
    <property type="project" value="InterPro"/>
</dbReference>
<dbReference type="InterPro" id="IPR036465">
    <property type="entry name" value="vWFA_dom_sf"/>
</dbReference>
<protein>
    <recommendedName>
        <fullName evidence="5 19">ATP-dependent DNA helicase II subunit 2</fullName>
        <ecNumber evidence="4 19">3.6.4.12</ecNumber>
    </recommendedName>
</protein>
<evidence type="ECO:0000256" key="8">
    <source>
        <dbReference type="ARBA" id="ARBA00022763"/>
    </source>
</evidence>
<evidence type="ECO:0000256" key="12">
    <source>
        <dbReference type="ARBA" id="ARBA00022895"/>
    </source>
</evidence>
<evidence type="ECO:0000256" key="11">
    <source>
        <dbReference type="ARBA" id="ARBA00022840"/>
    </source>
</evidence>
<dbReference type="PIRSF" id="PIRSF016570">
    <property type="entry name" value="Ku80"/>
    <property type="match status" value="1"/>
</dbReference>
<dbReference type="EMBL" id="ONZQ02000004">
    <property type="protein sequence ID" value="SPO00523.1"/>
    <property type="molecule type" value="Genomic_DNA"/>
</dbReference>
<keyword evidence="6" id="KW-0158">Chromosome</keyword>
<dbReference type="GO" id="GO:0016787">
    <property type="term" value="F:hydrolase activity"/>
    <property type="evidence" value="ECO:0007669"/>
    <property type="project" value="UniProtKB-KW"/>
</dbReference>
<dbReference type="SUPFAM" id="SSF101420">
    <property type="entry name" value="C-terminal domain of Ku80"/>
    <property type="match status" value="1"/>
</dbReference>
<organism evidence="21 22">
    <name type="scientific">Cephalotrichum gorgonifer</name>
    <dbReference type="NCBI Taxonomy" id="2041049"/>
    <lineage>
        <taxon>Eukaryota</taxon>
        <taxon>Fungi</taxon>
        <taxon>Dikarya</taxon>
        <taxon>Ascomycota</taxon>
        <taxon>Pezizomycotina</taxon>
        <taxon>Sordariomycetes</taxon>
        <taxon>Hypocreomycetidae</taxon>
        <taxon>Microascales</taxon>
        <taxon>Microascaceae</taxon>
        <taxon>Cephalotrichum</taxon>
    </lineage>
</organism>
<dbReference type="SUPFAM" id="SSF100939">
    <property type="entry name" value="SPOC domain-like"/>
    <property type="match status" value="1"/>
</dbReference>
<keyword evidence="16 19" id="KW-0539">Nucleus</keyword>
<evidence type="ECO:0000256" key="6">
    <source>
        <dbReference type="ARBA" id="ARBA00022454"/>
    </source>
</evidence>
<comment type="similarity">
    <text evidence="3 19">Belongs to the ku80 family.</text>
</comment>
<dbReference type="GO" id="GO:0000781">
    <property type="term" value="C:chromosome, telomeric region"/>
    <property type="evidence" value="ECO:0007669"/>
    <property type="project" value="UniProtKB-SubCell"/>
</dbReference>
<dbReference type="GO" id="GO:0005524">
    <property type="term" value="F:ATP binding"/>
    <property type="evidence" value="ECO:0007669"/>
    <property type="project" value="UniProtKB-UniRule"/>
</dbReference>
<dbReference type="GO" id="GO:0003690">
    <property type="term" value="F:double-stranded DNA binding"/>
    <property type="evidence" value="ECO:0007669"/>
    <property type="project" value="TreeGrafter"/>
</dbReference>
<dbReference type="AlphaFoldDB" id="A0AAE8STH5"/>
<evidence type="ECO:0000256" key="19">
    <source>
        <dbReference type="PIRNR" id="PIRNR016570"/>
    </source>
</evidence>
<evidence type="ECO:0000256" key="10">
    <source>
        <dbReference type="ARBA" id="ARBA00022806"/>
    </source>
</evidence>
<dbReference type="SUPFAM" id="SSF53300">
    <property type="entry name" value="vWA-like"/>
    <property type="match status" value="1"/>
</dbReference>
<sequence length="722" mass="79472">MAEKEAIVFIVDLSSTMTNCNSGRTESDLDWSMKFVWDKISHIVSLSRKGLCVAVLGLRTDETNNSMGEDPGYEHISVLQEMGPMDMGALRNLQEKIKPSEETMGDAVSAVALAVQMITDYTKKLKYNRQIYLVTDGLGPIDIDDSDLRDISAQLNGNGISLTVLGVDFDDPEYGVKEEDKPRLKTRNEQVLRKLVDQCSNGTFGTIAEAIDELDIPIVKPPRPYKSYDGQLSLGDPDIFPAAIVISVERYFKTHAAAPPPASTVIVKSDSALGESEAAESEVMEGVEFAAVKQARTYKVNDPTAPGGKKDVEFESLAKGYEYGRTAVHISEAEHNITKLETTKEFSILGFMEQKKYSPLLNLGEVNVTYAKQFDMKSQVGLSSLIQGMHRAGAYAIARLVAKDGKEPVLVLLAPDIERSCLYDIPLPFAEDIRSYQFPPLDRVVTVSGATLTEHRFLPGKELEQAMSDYVDAMDLSGYAEDEDKNLVDYMAIDEPFNPLIHRIKGAVKERAIHPTGPVPPIPEILIKFSHPPEDVVEAAQSQIDTLIQAAEVKKVPPKAKGRRQRETVKPLSGLDIDALLAAPAGQPSSKASAAITPQNAVPEYRRALSSATDLPQVESATKQMGAIIRDIVTSSFGGNADDRALEHMGAMREELINFEEPGLYNSFVADLKKRLLSGELGGDRREMWWRVRKARLGLIDGKESEVSEVTDEEAKEFYTSR</sequence>
<evidence type="ECO:0000256" key="13">
    <source>
        <dbReference type="ARBA" id="ARBA00023125"/>
    </source>
</evidence>